<evidence type="ECO:0000256" key="6">
    <source>
        <dbReference type="ARBA" id="ARBA00022679"/>
    </source>
</evidence>
<gene>
    <name evidence="13" type="ORF">BFW38_14210</name>
</gene>
<dbReference type="Pfam" id="PF03454">
    <property type="entry name" value="MoeA_C"/>
    <property type="match status" value="1"/>
</dbReference>
<dbReference type="GO" id="GO:0061599">
    <property type="term" value="F:molybdopterin molybdotransferase activity"/>
    <property type="evidence" value="ECO:0007669"/>
    <property type="project" value="UniProtKB-UniRule"/>
</dbReference>
<dbReference type="InterPro" id="IPR036135">
    <property type="entry name" value="MoeA_linker/N_sf"/>
</dbReference>
<dbReference type="STRING" id="197479.BFW38_14210"/>
<evidence type="ECO:0000256" key="10">
    <source>
        <dbReference type="ARBA" id="ARBA00047317"/>
    </source>
</evidence>
<sequence>MASNHCDLPAGLITPEMALDQMLASLMPDIRPEPCALAQALNRTLSESVQAECDVPPAANSAMDGYAVAWSDLAPQQATPLAISQRIVAGQGPQPLSVGTCARIFTGAEIPPGADTVIMQEAVTSLASEQVLLPSQSEVRQGQNIRAQGQDIHSGQTVVSAGTVLAPWHLGVLASVGVAQVPVVRRLKVAVLCTGDELVLPGQPLAPGQIYNSNQFMLAGLIERMGHEAWVIDTVEDTLSATLEALDLAAAEADLIVTTGGVSVGEEDHVKPAIEQRGELSVWKVAIKPGKPVAFGHIQSTAPAGSKSVPVLGLPGNPVSVFVGTQVYLAPILAHCVGQDYHARQGTARLAGQWQTRARQEYLRVQGHWADGDYWLTPCASQSSGVLSAVAEGNALAILPPHQQFDEGDRVHYLAYA</sequence>
<dbReference type="UniPathway" id="UPA00344"/>
<organism evidence="13 14">
    <name type="scientific">Terasakiispira papahanaumokuakeensis</name>
    <dbReference type="NCBI Taxonomy" id="197479"/>
    <lineage>
        <taxon>Bacteria</taxon>
        <taxon>Pseudomonadati</taxon>
        <taxon>Pseudomonadota</taxon>
        <taxon>Gammaproteobacteria</taxon>
        <taxon>Oceanospirillales</taxon>
        <taxon>Terasakiispira</taxon>
    </lineage>
</organism>
<dbReference type="Pfam" id="PF03453">
    <property type="entry name" value="MoeA_N"/>
    <property type="match status" value="1"/>
</dbReference>
<evidence type="ECO:0000256" key="4">
    <source>
        <dbReference type="ARBA" id="ARBA00010763"/>
    </source>
</evidence>
<dbReference type="Gene3D" id="2.40.340.10">
    <property type="entry name" value="MoeA, C-terminal, domain IV"/>
    <property type="match status" value="1"/>
</dbReference>
<dbReference type="Gene3D" id="3.40.980.10">
    <property type="entry name" value="MoaB/Mog-like domain"/>
    <property type="match status" value="1"/>
</dbReference>
<dbReference type="GO" id="GO:0046872">
    <property type="term" value="F:metal ion binding"/>
    <property type="evidence" value="ECO:0007669"/>
    <property type="project" value="UniProtKB-UniRule"/>
</dbReference>
<dbReference type="Pfam" id="PF00994">
    <property type="entry name" value="MoCF_biosynth"/>
    <property type="match status" value="1"/>
</dbReference>
<dbReference type="Gene3D" id="3.90.105.10">
    <property type="entry name" value="Molybdopterin biosynthesis moea protein, domain 2"/>
    <property type="match status" value="1"/>
</dbReference>
<dbReference type="NCBIfam" id="TIGR00177">
    <property type="entry name" value="molyb_syn"/>
    <property type="match status" value="1"/>
</dbReference>
<keyword evidence="6 11" id="KW-0808">Transferase</keyword>
<keyword evidence="9 11" id="KW-0501">Molybdenum cofactor biosynthesis</keyword>
<evidence type="ECO:0000313" key="14">
    <source>
        <dbReference type="Proteomes" id="UP000094291"/>
    </source>
</evidence>
<dbReference type="Proteomes" id="UP000094291">
    <property type="component" value="Unassembled WGS sequence"/>
</dbReference>
<dbReference type="CDD" id="cd00887">
    <property type="entry name" value="MoeA"/>
    <property type="match status" value="1"/>
</dbReference>
<dbReference type="SUPFAM" id="SSF63867">
    <property type="entry name" value="MoeA C-terminal domain-like"/>
    <property type="match status" value="1"/>
</dbReference>
<dbReference type="OrthoDB" id="9804758at2"/>
<evidence type="ECO:0000256" key="1">
    <source>
        <dbReference type="ARBA" id="ARBA00001946"/>
    </source>
</evidence>
<proteinExistence type="inferred from homology"/>
<dbReference type="PANTHER" id="PTHR10192">
    <property type="entry name" value="MOLYBDOPTERIN BIOSYNTHESIS PROTEIN"/>
    <property type="match status" value="1"/>
</dbReference>
<keyword evidence="5 11" id="KW-0500">Molybdenum</keyword>
<evidence type="ECO:0000256" key="7">
    <source>
        <dbReference type="ARBA" id="ARBA00022723"/>
    </source>
</evidence>
<protein>
    <recommendedName>
        <fullName evidence="11">Molybdopterin molybdenumtransferase</fullName>
        <ecNumber evidence="11">2.10.1.1</ecNumber>
    </recommendedName>
</protein>
<dbReference type="SUPFAM" id="SSF53218">
    <property type="entry name" value="Molybdenum cofactor biosynthesis proteins"/>
    <property type="match status" value="1"/>
</dbReference>
<evidence type="ECO:0000256" key="2">
    <source>
        <dbReference type="ARBA" id="ARBA00002901"/>
    </source>
</evidence>
<dbReference type="EMBL" id="MDTQ01000001">
    <property type="protein sequence ID" value="ODC04512.1"/>
    <property type="molecule type" value="Genomic_DNA"/>
</dbReference>
<evidence type="ECO:0000256" key="8">
    <source>
        <dbReference type="ARBA" id="ARBA00022842"/>
    </source>
</evidence>
<dbReference type="SMART" id="SM00852">
    <property type="entry name" value="MoCF_biosynth"/>
    <property type="match status" value="1"/>
</dbReference>
<keyword evidence="8 11" id="KW-0460">Magnesium</keyword>
<dbReference type="PROSITE" id="PS01079">
    <property type="entry name" value="MOCF_BIOSYNTHESIS_2"/>
    <property type="match status" value="1"/>
</dbReference>
<dbReference type="Gene3D" id="2.170.190.11">
    <property type="entry name" value="Molybdopterin biosynthesis moea protein, domain 3"/>
    <property type="match status" value="1"/>
</dbReference>
<comment type="cofactor">
    <cofactor evidence="1 11">
        <name>Mg(2+)</name>
        <dbReference type="ChEBI" id="CHEBI:18420"/>
    </cofactor>
</comment>
<dbReference type="AlphaFoldDB" id="A0A1E2VCE0"/>
<name>A0A1E2VCE0_9GAMM</name>
<reference evidence="13 14" key="1">
    <citation type="submission" date="2016-08" db="EMBL/GenBank/DDBJ databases">
        <authorList>
            <person name="Seilhamer J.J."/>
        </authorList>
    </citation>
    <scope>NUCLEOTIDE SEQUENCE [LARGE SCALE GENOMIC DNA]</scope>
    <source>
        <strain evidence="13 14">PH27A</strain>
    </source>
</reference>
<dbReference type="GO" id="GO:0006777">
    <property type="term" value="P:Mo-molybdopterin cofactor biosynthetic process"/>
    <property type="evidence" value="ECO:0007669"/>
    <property type="project" value="UniProtKB-UniRule"/>
</dbReference>
<dbReference type="InterPro" id="IPR036425">
    <property type="entry name" value="MoaB/Mog-like_dom_sf"/>
</dbReference>
<dbReference type="PANTHER" id="PTHR10192:SF5">
    <property type="entry name" value="GEPHYRIN"/>
    <property type="match status" value="1"/>
</dbReference>
<evidence type="ECO:0000259" key="12">
    <source>
        <dbReference type="SMART" id="SM00852"/>
    </source>
</evidence>
<dbReference type="NCBIfam" id="NF045515">
    <property type="entry name" value="Glp_gephyrin"/>
    <property type="match status" value="1"/>
</dbReference>
<dbReference type="FunFam" id="3.40.980.10:FF:000004">
    <property type="entry name" value="Molybdopterin molybdenumtransferase"/>
    <property type="match status" value="1"/>
</dbReference>
<comment type="catalytic activity">
    <reaction evidence="10">
        <text>adenylyl-molybdopterin + molybdate = Mo-molybdopterin + AMP + H(+)</text>
        <dbReference type="Rhea" id="RHEA:35047"/>
        <dbReference type="ChEBI" id="CHEBI:15378"/>
        <dbReference type="ChEBI" id="CHEBI:36264"/>
        <dbReference type="ChEBI" id="CHEBI:62727"/>
        <dbReference type="ChEBI" id="CHEBI:71302"/>
        <dbReference type="ChEBI" id="CHEBI:456215"/>
        <dbReference type="EC" id="2.10.1.1"/>
    </reaction>
</comment>
<evidence type="ECO:0000256" key="9">
    <source>
        <dbReference type="ARBA" id="ARBA00023150"/>
    </source>
</evidence>
<comment type="caution">
    <text evidence="13">The sequence shown here is derived from an EMBL/GenBank/DDBJ whole genome shotgun (WGS) entry which is preliminary data.</text>
</comment>
<dbReference type="EC" id="2.10.1.1" evidence="11"/>
<dbReference type="RefSeq" id="WP_068999496.1">
    <property type="nucleotide sequence ID" value="NZ_MDTQ01000001.1"/>
</dbReference>
<dbReference type="GO" id="GO:0005829">
    <property type="term" value="C:cytosol"/>
    <property type="evidence" value="ECO:0007669"/>
    <property type="project" value="TreeGrafter"/>
</dbReference>
<accession>A0A1E2VCE0</accession>
<dbReference type="SUPFAM" id="SSF63882">
    <property type="entry name" value="MoeA N-terminal region -like"/>
    <property type="match status" value="1"/>
</dbReference>
<evidence type="ECO:0000256" key="11">
    <source>
        <dbReference type="RuleBase" id="RU365090"/>
    </source>
</evidence>
<feature type="domain" description="MoaB/Mog" evidence="12">
    <location>
        <begin position="190"/>
        <end position="335"/>
    </location>
</feature>
<dbReference type="InterPro" id="IPR038987">
    <property type="entry name" value="MoeA-like"/>
</dbReference>
<keyword evidence="14" id="KW-1185">Reference proteome</keyword>
<comment type="function">
    <text evidence="2 11">Catalyzes the insertion of molybdate into adenylated molybdopterin with the concomitant release of AMP.</text>
</comment>
<dbReference type="InterPro" id="IPR008284">
    <property type="entry name" value="MoCF_biosynth_CS"/>
</dbReference>
<evidence type="ECO:0000256" key="5">
    <source>
        <dbReference type="ARBA" id="ARBA00022505"/>
    </source>
</evidence>
<comment type="pathway">
    <text evidence="3 11">Cofactor biosynthesis; molybdopterin biosynthesis.</text>
</comment>
<dbReference type="InterPro" id="IPR036688">
    <property type="entry name" value="MoeA_C_domain_IV_sf"/>
</dbReference>
<evidence type="ECO:0000313" key="13">
    <source>
        <dbReference type="EMBL" id="ODC04512.1"/>
    </source>
</evidence>
<dbReference type="InterPro" id="IPR005110">
    <property type="entry name" value="MoeA_linker/N"/>
</dbReference>
<dbReference type="InterPro" id="IPR001453">
    <property type="entry name" value="MoaB/Mog_dom"/>
</dbReference>
<comment type="similarity">
    <text evidence="4 11">Belongs to the MoeA family.</text>
</comment>
<dbReference type="InterPro" id="IPR005111">
    <property type="entry name" value="MoeA_C_domain_IV"/>
</dbReference>
<evidence type="ECO:0000256" key="3">
    <source>
        <dbReference type="ARBA" id="ARBA00005046"/>
    </source>
</evidence>
<keyword evidence="7 11" id="KW-0479">Metal-binding</keyword>